<evidence type="ECO:0000256" key="4">
    <source>
        <dbReference type="SAM" id="MobiDB-lite"/>
    </source>
</evidence>
<dbReference type="InterPro" id="IPR029016">
    <property type="entry name" value="GAF-like_dom_sf"/>
</dbReference>
<dbReference type="InterPro" id="IPR003018">
    <property type="entry name" value="GAF"/>
</dbReference>
<dbReference type="Gene3D" id="3.30.450.40">
    <property type="match status" value="1"/>
</dbReference>
<keyword evidence="2" id="KW-0238">DNA-binding</keyword>
<dbReference type="PROSITE" id="PS50043">
    <property type="entry name" value="HTH_LUXR_2"/>
    <property type="match status" value="1"/>
</dbReference>
<evidence type="ECO:0000256" key="3">
    <source>
        <dbReference type="ARBA" id="ARBA00023163"/>
    </source>
</evidence>
<accession>A0ABP8AFL5</accession>
<dbReference type="InterPro" id="IPR035965">
    <property type="entry name" value="PAS-like_dom_sf"/>
</dbReference>
<dbReference type="RefSeq" id="WP_344915329.1">
    <property type="nucleotide sequence ID" value="NZ_BAABAQ010000001.1"/>
</dbReference>
<dbReference type="InterPro" id="IPR036388">
    <property type="entry name" value="WH-like_DNA-bd_sf"/>
</dbReference>
<dbReference type="SMART" id="SM00421">
    <property type="entry name" value="HTH_LUXR"/>
    <property type="match status" value="1"/>
</dbReference>
<dbReference type="Gene3D" id="1.10.10.10">
    <property type="entry name" value="Winged helix-like DNA-binding domain superfamily/Winged helix DNA-binding domain"/>
    <property type="match status" value="1"/>
</dbReference>
<dbReference type="Pfam" id="PF01590">
    <property type="entry name" value="GAF"/>
    <property type="match status" value="1"/>
</dbReference>
<dbReference type="CDD" id="cd00130">
    <property type="entry name" value="PAS"/>
    <property type="match status" value="1"/>
</dbReference>
<evidence type="ECO:0000313" key="6">
    <source>
        <dbReference type="EMBL" id="GAA4182967.1"/>
    </source>
</evidence>
<dbReference type="SUPFAM" id="SSF46894">
    <property type="entry name" value="C-terminal effector domain of the bipartite response regulators"/>
    <property type="match status" value="1"/>
</dbReference>
<dbReference type="SMART" id="SM00065">
    <property type="entry name" value="GAF"/>
    <property type="match status" value="1"/>
</dbReference>
<organism evidence="6 7">
    <name type="scientific">Streptosporangium oxazolinicum</name>
    <dbReference type="NCBI Taxonomy" id="909287"/>
    <lineage>
        <taxon>Bacteria</taxon>
        <taxon>Bacillati</taxon>
        <taxon>Actinomycetota</taxon>
        <taxon>Actinomycetes</taxon>
        <taxon>Streptosporangiales</taxon>
        <taxon>Streptosporangiaceae</taxon>
        <taxon>Streptosporangium</taxon>
    </lineage>
</organism>
<sequence>MATTHADRIRAHLVQLATAGLDVRAFTDAALALLVRAVPFDSACMATADPATNILTGTTKWGELGDASDEEWARFEYLVPDVYDFRDVAQRPGQVTSLRVETGDHAERSARFRRYLRPAWGFRDELRAALRADDGNVWGYLALYRHDDSAFTLADQQFVSVVAPLLAVGLRAGLLATAVTEGALDAPVVLIVDGDGQIVQAGPGAEELAADLGAGPLHGSLLPVALRALTQAARSGRPAVPRTRLRTLSGQWLVAHAAPLRSRDGSTSDIVVTIEEARPPEIVPLVIAAFGLTRREQDVVRLVLQGLDTGQIAATLHLSAHTVQDHLKIIFDKTGVRSRRELTAKVFYDQYAPRMNGRLAPNGWFAEASRPVGTPAGSAAEPGSPTAPAETRGGLKAVRHAGR</sequence>
<dbReference type="SUPFAM" id="SSF55785">
    <property type="entry name" value="PYP-like sensor domain (PAS domain)"/>
    <property type="match status" value="1"/>
</dbReference>
<proteinExistence type="predicted"/>
<dbReference type="Pfam" id="PF00196">
    <property type="entry name" value="GerE"/>
    <property type="match status" value="1"/>
</dbReference>
<feature type="domain" description="HTH luxR-type" evidence="5">
    <location>
        <begin position="285"/>
        <end position="350"/>
    </location>
</feature>
<dbReference type="SUPFAM" id="SSF55781">
    <property type="entry name" value="GAF domain-like"/>
    <property type="match status" value="1"/>
</dbReference>
<dbReference type="InterPro" id="IPR000014">
    <property type="entry name" value="PAS"/>
</dbReference>
<feature type="region of interest" description="Disordered" evidence="4">
    <location>
        <begin position="370"/>
        <end position="403"/>
    </location>
</feature>
<dbReference type="InterPro" id="IPR016032">
    <property type="entry name" value="Sig_transdc_resp-reg_C-effctor"/>
</dbReference>
<dbReference type="CDD" id="cd06170">
    <property type="entry name" value="LuxR_C_like"/>
    <property type="match status" value="1"/>
</dbReference>
<protein>
    <submittedName>
        <fullName evidence="6">LuxR C-terminal-related transcriptional regulator</fullName>
    </submittedName>
</protein>
<evidence type="ECO:0000256" key="2">
    <source>
        <dbReference type="ARBA" id="ARBA00023125"/>
    </source>
</evidence>
<dbReference type="PANTHER" id="PTHR44688:SF16">
    <property type="entry name" value="DNA-BINDING TRANSCRIPTIONAL ACTIVATOR DEVR_DOSR"/>
    <property type="match status" value="1"/>
</dbReference>
<dbReference type="PRINTS" id="PR00038">
    <property type="entry name" value="HTHLUXR"/>
</dbReference>
<name>A0ABP8AFL5_9ACTN</name>
<comment type="caution">
    <text evidence="6">The sequence shown here is derived from an EMBL/GenBank/DDBJ whole genome shotgun (WGS) entry which is preliminary data.</text>
</comment>
<dbReference type="Proteomes" id="UP001501251">
    <property type="component" value="Unassembled WGS sequence"/>
</dbReference>
<reference evidence="7" key="1">
    <citation type="journal article" date="2019" name="Int. J. Syst. Evol. Microbiol.">
        <title>The Global Catalogue of Microorganisms (GCM) 10K type strain sequencing project: providing services to taxonomists for standard genome sequencing and annotation.</title>
        <authorList>
            <consortium name="The Broad Institute Genomics Platform"/>
            <consortium name="The Broad Institute Genome Sequencing Center for Infectious Disease"/>
            <person name="Wu L."/>
            <person name="Ma J."/>
        </authorList>
    </citation>
    <scope>NUCLEOTIDE SEQUENCE [LARGE SCALE GENOMIC DNA]</scope>
    <source>
        <strain evidence="7">JCM 17388</strain>
    </source>
</reference>
<keyword evidence="1" id="KW-0805">Transcription regulation</keyword>
<keyword evidence="3" id="KW-0804">Transcription</keyword>
<dbReference type="PANTHER" id="PTHR44688">
    <property type="entry name" value="DNA-BINDING TRANSCRIPTIONAL ACTIVATOR DEVR_DOSR"/>
    <property type="match status" value="1"/>
</dbReference>
<evidence type="ECO:0000313" key="7">
    <source>
        <dbReference type="Proteomes" id="UP001501251"/>
    </source>
</evidence>
<dbReference type="InterPro" id="IPR000792">
    <property type="entry name" value="Tscrpt_reg_LuxR_C"/>
</dbReference>
<evidence type="ECO:0000256" key="1">
    <source>
        <dbReference type="ARBA" id="ARBA00023015"/>
    </source>
</evidence>
<dbReference type="EMBL" id="BAABAQ010000001">
    <property type="protein sequence ID" value="GAA4182967.1"/>
    <property type="molecule type" value="Genomic_DNA"/>
</dbReference>
<evidence type="ECO:0000259" key="5">
    <source>
        <dbReference type="PROSITE" id="PS50043"/>
    </source>
</evidence>
<gene>
    <name evidence="6" type="ORF">GCM10022252_09700</name>
</gene>
<keyword evidence="7" id="KW-1185">Reference proteome</keyword>